<dbReference type="Gene3D" id="3.40.50.1000">
    <property type="entry name" value="HAD superfamily/HAD-like"/>
    <property type="match status" value="2"/>
</dbReference>
<dbReference type="GO" id="GO:0016791">
    <property type="term" value="F:phosphatase activity"/>
    <property type="evidence" value="ECO:0007669"/>
    <property type="project" value="TreeGrafter"/>
</dbReference>
<dbReference type="GO" id="GO:0005737">
    <property type="term" value="C:cytoplasm"/>
    <property type="evidence" value="ECO:0007669"/>
    <property type="project" value="TreeGrafter"/>
</dbReference>
<sequence>MNKNLQEIKKINNFQDIEDNYDALICDVWGVIHNGRELFESVNDCLVNFRSKQKPVVLLSNAPRPSKYIERMLNQLGLDRKSFNEIVTSGDLTMSALNESHYGSKCYHIGPDRDLNIFDGVNVSRVSFDEADFLFVTGLFDDETEDENSYSSILDEAKKRNLKLVCANPDIAVQRGEKLIPCAGAISKKYEEIGGKAINIGKPFSPIFDKAVNLIKGINENQNPRIIVIGDGLETDIKGANILKMDSLLVLGGLFASESERNIIEVLKKKNIFPSYYTEELKW</sequence>
<name>A0A381RBX7_9ZZZZ</name>
<evidence type="ECO:0000313" key="1">
    <source>
        <dbReference type="EMBL" id="SUZ88724.1"/>
    </source>
</evidence>
<dbReference type="PANTHER" id="PTHR19288">
    <property type="entry name" value="4-NITROPHENYLPHOSPHATASE-RELATED"/>
    <property type="match status" value="1"/>
</dbReference>
<dbReference type="EMBL" id="UINC01001784">
    <property type="protein sequence ID" value="SUZ88724.1"/>
    <property type="molecule type" value="Genomic_DNA"/>
</dbReference>
<reference evidence="1" key="1">
    <citation type="submission" date="2018-05" db="EMBL/GenBank/DDBJ databases">
        <authorList>
            <person name="Lanie J.A."/>
            <person name="Ng W.-L."/>
            <person name="Kazmierczak K.M."/>
            <person name="Andrzejewski T.M."/>
            <person name="Davidsen T.M."/>
            <person name="Wayne K.J."/>
            <person name="Tettelin H."/>
            <person name="Glass J.I."/>
            <person name="Rusch D."/>
            <person name="Podicherti R."/>
            <person name="Tsui H.-C.T."/>
            <person name="Winkler M.E."/>
        </authorList>
    </citation>
    <scope>NUCLEOTIDE SEQUENCE</scope>
</reference>
<dbReference type="Pfam" id="PF13344">
    <property type="entry name" value="Hydrolase_6"/>
    <property type="match status" value="1"/>
</dbReference>
<dbReference type="CDD" id="cd07525">
    <property type="entry name" value="HAD_like"/>
    <property type="match status" value="1"/>
</dbReference>
<dbReference type="NCBIfam" id="TIGR01459">
    <property type="entry name" value="HAD-SF-IIA-hyp4"/>
    <property type="match status" value="1"/>
</dbReference>
<organism evidence="1">
    <name type="scientific">marine metagenome</name>
    <dbReference type="NCBI Taxonomy" id="408172"/>
    <lineage>
        <taxon>unclassified sequences</taxon>
        <taxon>metagenomes</taxon>
        <taxon>ecological metagenomes</taxon>
    </lineage>
</organism>
<gene>
    <name evidence="1" type="ORF">METZ01_LOCUS41578</name>
</gene>
<dbReference type="Pfam" id="PF13242">
    <property type="entry name" value="Hydrolase_like"/>
    <property type="match status" value="1"/>
</dbReference>
<dbReference type="InterPro" id="IPR023214">
    <property type="entry name" value="HAD_sf"/>
</dbReference>
<dbReference type="InterPro" id="IPR036412">
    <property type="entry name" value="HAD-like_sf"/>
</dbReference>
<dbReference type="NCBIfam" id="TIGR01460">
    <property type="entry name" value="HAD-SF-IIA"/>
    <property type="match status" value="1"/>
</dbReference>
<dbReference type="AlphaFoldDB" id="A0A381RBX7"/>
<dbReference type="InterPro" id="IPR006356">
    <property type="entry name" value="HAD-SF_hydro_IIA_hyp3"/>
</dbReference>
<dbReference type="SUPFAM" id="SSF56784">
    <property type="entry name" value="HAD-like"/>
    <property type="match status" value="1"/>
</dbReference>
<dbReference type="InterPro" id="IPR006357">
    <property type="entry name" value="HAD-SF_hydro_IIA"/>
</dbReference>
<accession>A0A381RBX7</accession>
<dbReference type="PANTHER" id="PTHR19288:SF90">
    <property type="entry name" value="OS08G0542600 PROTEIN"/>
    <property type="match status" value="1"/>
</dbReference>
<protein>
    <submittedName>
        <fullName evidence="1">Uncharacterized protein</fullName>
    </submittedName>
</protein>
<proteinExistence type="predicted"/>